<dbReference type="AlphaFoldDB" id="A0AA88ART7"/>
<keyword evidence="5" id="KW-1185">Reference proteome</keyword>
<reference evidence="4" key="1">
    <citation type="submission" date="2023-07" db="EMBL/GenBank/DDBJ databases">
        <title>draft genome sequence of fig (Ficus carica).</title>
        <authorList>
            <person name="Takahashi T."/>
            <person name="Nishimura K."/>
        </authorList>
    </citation>
    <scope>NUCLEOTIDE SEQUENCE</scope>
</reference>
<dbReference type="Proteomes" id="UP001187192">
    <property type="component" value="Unassembled WGS sequence"/>
</dbReference>
<evidence type="ECO:0000256" key="3">
    <source>
        <dbReference type="ARBA" id="ARBA00023315"/>
    </source>
</evidence>
<evidence type="ECO:0000313" key="5">
    <source>
        <dbReference type="Proteomes" id="UP001187192"/>
    </source>
</evidence>
<proteinExistence type="inferred from homology"/>
<dbReference type="InterPro" id="IPR023213">
    <property type="entry name" value="CAT-like_dom_sf"/>
</dbReference>
<gene>
    <name evidence="4" type="ORF">TIFTF001_018290</name>
</gene>
<evidence type="ECO:0000313" key="4">
    <source>
        <dbReference type="EMBL" id="GMN49126.1"/>
    </source>
</evidence>
<protein>
    <submittedName>
        <fullName evidence="4">Uncharacterized protein</fullName>
    </submittedName>
</protein>
<dbReference type="Gene3D" id="3.30.559.10">
    <property type="entry name" value="Chloramphenicol acetyltransferase-like domain"/>
    <property type="match status" value="2"/>
</dbReference>
<evidence type="ECO:0000256" key="2">
    <source>
        <dbReference type="ARBA" id="ARBA00022679"/>
    </source>
</evidence>
<dbReference type="EMBL" id="BTGU01000030">
    <property type="protein sequence ID" value="GMN49126.1"/>
    <property type="molecule type" value="Genomic_DNA"/>
</dbReference>
<dbReference type="Pfam" id="PF02458">
    <property type="entry name" value="Transferase"/>
    <property type="match status" value="2"/>
</dbReference>
<sequence length="323" mass="36477">MLVYQFSQKFKLLGGEPIIVLYFNNYALNAHNREPSYTAEIFEKLKKSLSQALTLYYPLAGRFLDDPFLDCNDDGVPFFEARVNTKFSDVLENTILLEINKLLPLELDEIAELPFGIQLNIEALRAKYKERTSEGGINNHTVQKRRLSRIAVISAFLWSSFIAAKNSVESEAGKNYEILHPVNNRPRCHPPLAEHSFGNYYTTSTTTGSITSTCTGEEYCYNRARKIGEEIRRIDKNFVAVNIQEKGDEMLEKFQESSAARGLRDLVALFDNKSGDGIEAYICLKPDDMTKLEVDKEFIAFVSPNIAALGENITNNISFVNGV</sequence>
<evidence type="ECO:0000256" key="1">
    <source>
        <dbReference type="ARBA" id="ARBA00009861"/>
    </source>
</evidence>
<dbReference type="PANTHER" id="PTHR31623">
    <property type="entry name" value="F21J9.9"/>
    <property type="match status" value="1"/>
</dbReference>
<keyword evidence="2" id="KW-0808">Transferase</keyword>
<accession>A0AA88ART7</accession>
<comment type="similarity">
    <text evidence="1">Belongs to the plant acyltransferase family.</text>
</comment>
<dbReference type="GO" id="GO:0016746">
    <property type="term" value="F:acyltransferase activity"/>
    <property type="evidence" value="ECO:0007669"/>
    <property type="project" value="UniProtKB-KW"/>
</dbReference>
<comment type="caution">
    <text evidence="4">The sequence shown here is derived from an EMBL/GenBank/DDBJ whole genome shotgun (WGS) entry which is preliminary data.</text>
</comment>
<dbReference type="PANTHER" id="PTHR31623:SF46">
    <property type="entry name" value="VINORINE SYNTHASE-LIKE"/>
    <property type="match status" value="1"/>
</dbReference>
<name>A0AA88ART7_FICCA</name>
<keyword evidence="3" id="KW-0012">Acyltransferase</keyword>
<organism evidence="4 5">
    <name type="scientific">Ficus carica</name>
    <name type="common">Common fig</name>
    <dbReference type="NCBI Taxonomy" id="3494"/>
    <lineage>
        <taxon>Eukaryota</taxon>
        <taxon>Viridiplantae</taxon>
        <taxon>Streptophyta</taxon>
        <taxon>Embryophyta</taxon>
        <taxon>Tracheophyta</taxon>
        <taxon>Spermatophyta</taxon>
        <taxon>Magnoliopsida</taxon>
        <taxon>eudicotyledons</taxon>
        <taxon>Gunneridae</taxon>
        <taxon>Pentapetalae</taxon>
        <taxon>rosids</taxon>
        <taxon>fabids</taxon>
        <taxon>Rosales</taxon>
        <taxon>Moraceae</taxon>
        <taxon>Ficeae</taxon>
        <taxon>Ficus</taxon>
    </lineage>
</organism>